<dbReference type="Proteomes" id="UP000235786">
    <property type="component" value="Unassembled WGS sequence"/>
</dbReference>
<dbReference type="SUPFAM" id="SSF54695">
    <property type="entry name" value="POZ domain"/>
    <property type="match status" value="1"/>
</dbReference>
<sequence length="312" mass="35339">MVTEMNNSATADIAPDGDVILVVGAGMKRLKAYSLVLKSASRVFSAMLGLRFSEGQRLDDNESTEIDMPEDDAEAMEIMLNVIHGRNDAVHDGLDASQILRIAIMADKFDFKVALTFAIRVWLNCANITDSSQLWRLLRAAYWFDNAKSFEEISLGLILHHRGSYLQLWAQDDIDSDILIRICLSLEECRNSIRQSLLEIVIEEPIWNCWNCFCGWFSKHYLAYIQSLRSEQLPGGIFWMAVSEAVEAVYRVRDPQPKYADLTDKSCPEHGHHQRNSDFVMSVRKRVGFANVGLCLDCVHSRGQHEAHSKAV</sequence>
<dbReference type="InterPro" id="IPR000210">
    <property type="entry name" value="BTB/POZ_dom"/>
</dbReference>
<dbReference type="Pfam" id="PF00651">
    <property type="entry name" value="BTB"/>
    <property type="match status" value="1"/>
</dbReference>
<evidence type="ECO:0000313" key="2">
    <source>
        <dbReference type="EMBL" id="PMD41880.1"/>
    </source>
</evidence>
<evidence type="ECO:0000259" key="1">
    <source>
        <dbReference type="PROSITE" id="PS50097"/>
    </source>
</evidence>
<proteinExistence type="predicted"/>
<dbReference type="PROSITE" id="PS50097">
    <property type="entry name" value="BTB"/>
    <property type="match status" value="1"/>
</dbReference>
<dbReference type="EMBL" id="KZ613944">
    <property type="protein sequence ID" value="PMD41880.1"/>
    <property type="molecule type" value="Genomic_DNA"/>
</dbReference>
<protein>
    <recommendedName>
        <fullName evidence="1">BTB domain-containing protein</fullName>
    </recommendedName>
</protein>
<dbReference type="OrthoDB" id="3560159at2759"/>
<organism evidence="2 3">
    <name type="scientific">Hyaloscypha variabilis (strain UAMH 11265 / GT02V1 / F)</name>
    <name type="common">Meliniomyces variabilis</name>
    <dbReference type="NCBI Taxonomy" id="1149755"/>
    <lineage>
        <taxon>Eukaryota</taxon>
        <taxon>Fungi</taxon>
        <taxon>Dikarya</taxon>
        <taxon>Ascomycota</taxon>
        <taxon>Pezizomycotina</taxon>
        <taxon>Leotiomycetes</taxon>
        <taxon>Helotiales</taxon>
        <taxon>Hyaloscyphaceae</taxon>
        <taxon>Hyaloscypha</taxon>
        <taxon>Hyaloscypha variabilis</taxon>
    </lineage>
</organism>
<evidence type="ECO:0000313" key="3">
    <source>
        <dbReference type="Proteomes" id="UP000235786"/>
    </source>
</evidence>
<reference evidence="2 3" key="1">
    <citation type="submission" date="2016-04" db="EMBL/GenBank/DDBJ databases">
        <title>A degradative enzymes factory behind the ericoid mycorrhizal symbiosis.</title>
        <authorList>
            <consortium name="DOE Joint Genome Institute"/>
            <person name="Martino E."/>
            <person name="Morin E."/>
            <person name="Grelet G."/>
            <person name="Kuo A."/>
            <person name="Kohler A."/>
            <person name="Daghino S."/>
            <person name="Barry K."/>
            <person name="Choi C."/>
            <person name="Cichocki N."/>
            <person name="Clum A."/>
            <person name="Copeland A."/>
            <person name="Hainaut M."/>
            <person name="Haridas S."/>
            <person name="Labutti K."/>
            <person name="Lindquist E."/>
            <person name="Lipzen A."/>
            <person name="Khouja H.-R."/>
            <person name="Murat C."/>
            <person name="Ohm R."/>
            <person name="Olson A."/>
            <person name="Spatafora J."/>
            <person name="Veneault-Fourrey C."/>
            <person name="Henrissat B."/>
            <person name="Grigoriev I."/>
            <person name="Martin F."/>
            <person name="Perotto S."/>
        </authorList>
    </citation>
    <scope>NUCLEOTIDE SEQUENCE [LARGE SCALE GENOMIC DNA]</scope>
    <source>
        <strain evidence="2 3">F</strain>
    </source>
</reference>
<dbReference type="STRING" id="1149755.A0A2J6RTN5"/>
<accession>A0A2J6RTN5</accession>
<dbReference type="InterPro" id="IPR011333">
    <property type="entry name" value="SKP1/BTB/POZ_sf"/>
</dbReference>
<name>A0A2J6RTN5_HYAVF</name>
<feature type="domain" description="BTB" evidence="1">
    <location>
        <begin position="17"/>
        <end position="92"/>
    </location>
</feature>
<dbReference type="AlphaFoldDB" id="A0A2J6RTN5"/>
<dbReference type="CDD" id="cd18186">
    <property type="entry name" value="BTB_POZ_ZBTB_KLHL-like"/>
    <property type="match status" value="1"/>
</dbReference>
<gene>
    <name evidence="2" type="ORF">L207DRAFT_565633</name>
</gene>
<keyword evidence="3" id="KW-1185">Reference proteome</keyword>
<dbReference type="Gene3D" id="3.30.710.10">
    <property type="entry name" value="Potassium Channel Kv1.1, Chain A"/>
    <property type="match status" value="1"/>
</dbReference>